<sequence>MVFGFRCEAYSIGLLKRCLEHKFPDDPKLKEDWIQHLTAEMSSTLHPSLNFKRLMTKLQRPQLKLVRPDSLSLGEGN</sequence>
<evidence type="ECO:0000313" key="1">
    <source>
        <dbReference type="EMBL" id="EZG42974.1"/>
    </source>
</evidence>
<reference evidence="1" key="1">
    <citation type="submission" date="2013-12" db="EMBL/GenBank/DDBJ databases">
        <authorList>
            <person name="Omoto C.K."/>
            <person name="Sibley D."/>
            <person name="Venepally P."/>
            <person name="Hadjithomas M."/>
            <person name="Karamycheva S."/>
            <person name="Brunk B."/>
            <person name="Roos D."/>
            <person name="Caler E."/>
            <person name="Lorenzi H."/>
        </authorList>
    </citation>
    <scope>NUCLEOTIDE SEQUENCE</scope>
</reference>
<dbReference type="EMBL" id="AFNH02001567">
    <property type="protein sequence ID" value="EZG42974.1"/>
    <property type="molecule type" value="Genomic_DNA"/>
</dbReference>
<protein>
    <submittedName>
        <fullName evidence="1">Uncharacterized protein</fullName>
    </submittedName>
</protein>
<dbReference type="RefSeq" id="XP_011133753.1">
    <property type="nucleotide sequence ID" value="XM_011135451.1"/>
</dbReference>
<dbReference type="AlphaFoldDB" id="A0A023AW83"/>
<dbReference type="VEuPathDB" id="CryptoDB:GNI_202280"/>
<organism evidence="1 2">
    <name type="scientific">Gregarina niphandrodes</name>
    <name type="common">Septate eugregarine</name>
    <dbReference type="NCBI Taxonomy" id="110365"/>
    <lineage>
        <taxon>Eukaryota</taxon>
        <taxon>Sar</taxon>
        <taxon>Alveolata</taxon>
        <taxon>Apicomplexa</taxon>
        <taxon>Conoidasida</taxon>
        <taxon>Gregarinasina</taxon>
        <taxon>Eugregarinorida</taxon>
        <taxon>Gregarinidae</taxon>
        <taxon>Gregarina</taxon>
    </lineage>
</organism>
<dbReference type="GeneID" id="22916396"/>
<gene>
    <name evidence="1" type="ORF">GNI_202280</name>
</gene>
<name>A0A023AW83_GRENI</name>
<dbReference type="Proteomes" id="UP000019763">
    <property type="component" value="Unassembled WGS sequence"/>
</dbReference>
<comment type="caution">
    <text evidence="1">The sequence shown here is derived from an EMBL/GenBank/DDBJ whole genome shotgun (WGS) entry which is preliminary data.</text>
</comment>
<proteinExistence type="predicted"/>
<keyword evidence="2" id="KW-1185">Reference proteome</keyword>
<accession>A0A023AW83</accession>
<evidence type="ECO:0000313" key="2">
    <source>
        <dbReference type="Proteomes" id="UP000019763"/>
    </source>
</evidence>